<evidence type="ECO:0000313" key="3">
    <source>
        <dbReference type="EMBL" id="KIL56864.1"/>
    </source>
</evidence>
<dbReference type="Proteomes" id="UP000054549">
    <property type="component" value="Unassembled WGS sequence"/>
</dbReference>
<evidence type="ECO:0000259" key="2">
    <source>
        <dbReference type="Pfam" id="PF18803"/>
    </source>
</evidence>
<evidence type="ECO:0000256" key="1">
    <source>
        <dbReference type="SAM" id="MobiDB-lite"/>
    </source>
</evidence>
<feature type="region of interest" description="Disordered" evidence="1">
    <location>
        <begin position="457"/>
        <end position="482"/>
    </location>
</feature>
<proteinExistence type="predicted"/>
<dbReference type="STRING" id="946122.A0A0C2SS70"/>
<accession>A0A0C2SS70</accession>
<feature type="domain" description="CxC2-like cysteine cluster KDZ transposase-associated" evidence="2">
    <location>
        <begin position="77"/>
        <end position="184"/>
    </location>
</feature>
<dbReference type="HOGENOM" id="CLU_003703_13_0_1"/>
<gene>
    <name evidence="3" type="ORF">M378DRAFT_188510</name>
</gene>
<dbReference type="Pfam" id="PF18758">
    <property type="entry name" value="KDZ"/>
    <property type="match status" value="1"/>
</dbReference>
<protein>
    <recommendedName>
        <fullName evidence="2">CxC2-like cysteine cluster KDZ transposase-associated domain-containing protein</fullName>
    </recommendedName>
</protein>
<dbReference type="AlphaFoldDB" id="A0A0C2SS70"/>
<dbReference type="InterPro" id="IPR041457">
    <property type="entry name" value="CxC2_KDZ-assoc"/>
</dbReference>
<dbReference type="PANTHER" id="PTHR33096:SF1">
    <property type="entry name" value="CXC1-LIKE CYSTEINE CLUSTER ASSOCIATED WITH KDZ TRANSPOSASES DOMAIN-CONTAINING PROTEIN"/>
    <property type="match status" value="1"/>
</dbReference>
<dbReference type="OrthoDB" id="3261436at2759"/>
<keyword evidence="4" id="KW-1185">Reference proteome</keyword>
<dbReference type="PANTHER" id="PTHR33096">
    <property type="entry name" value="CXC2 DOMAIN-CONTAINING PROTEIN"/>
    <property type="match status" value="1"/>
</dbReference>
<evidence type="ECO:0000313" key="4">
    <source>
        <dbReference type="Proteomes" id="UP000054549"/>
    </source>
</evidence>
<dbReference type="InParanoid" id="A0A0C2SS70"/>
<dbReference type="CDD" id="cd19757">
    <property type="entry name" value="Bbox1"/>
    <property type="match status" value="1"/>
</dbReference>
<dbReference type="EMBL" id="KN818395">
    <property type="protein sequence ID" value="KIL56864.1"/>
    <property type="molecule type" value="Genomic_DNA"/>
</dbReference>
<organism evidence="3 4">
    <name type="scientific">Amanita muscaria (strain Koide BX008)</name>
    <dbReference type="NCBI Taxonomy" id="946122"/>
    <lineage>
        <taxon>Eukaryota</taxon>
        <taxon>Fungi</taxon>
        <taxon>Dikarya</taxon>
        <taxon>Basidiomycota</taxon>
        <taxon>Agaricomycotina</taxon>
        <taxon>Agaricomycetes</taxon>
        <taxon>Agaricomycetidae</taxon>
        <taxon>Agaricales</taxon>
        <taxon>Pluteineae</taxon>
        <taxon>Amanitaceae</taxon>
        <taxon>Amanita</taxon>
    </lineage>
</organism>
<sequence>MKEIDVFLQELNRLEGRGDHKDRPSCRQCLTQEPSYRCRDCITGHLLCQTCIVTYHAHNPFHRLEVWNGSFFERVTLKSLGLRIQLGHPLGDPCPLPVPPSGNSFTVIDTSGVHEVGVDFCGCGIHGTTVQQLLRHRLYPATVQNPTTAATFRVLSHFQLLSFESKCSVYEYFQTLVRESDNTGLIKVKDRYKELLRMMHEWRHLRKLKRFGYSHHISDRSGLNSSEDPEEQFSCAILCPACPHPGINLPYRWEDAPKQTSWLYTLFLALDANFRLSRKGVSSKERDPCLTQGNGYFVKETDFLDHLESHKGQRQMPSTCVSHDAVNNADTKDARGLVVTGIGTVDCARHDMKRPNGVGDLQKGERYVNMDYFFYSSLRNTSIKNIVASYDIACQWSRNFKERMISSFPASWPVNKSDSVNIRFLVPKFHLPAHIEKCQQDYSFNYAKGVGRTEGEAPERGWADINGLSSSTREMGPGSRQDTLEDHMGAWNWRKVTAMGLTLLRKISTAITEKSVQHQAWRQLTSVLDPQQVSQWLREVEAWENDLSLPNPFESRTTDLSQANVRLSLAEQDARELQTNTNQFLSQSDISPSAMIYMGLDLEETIHKLQADEKSLGTHATPLQRARLQEKKNALHRKLTSWQEVQAIYIPAIASAVRTMGHTEDELRGTDFSVFGINLWLPSSIGEKAPWDRRLGEYEWLLRDAQARDALNGLRQNLRLRDFLLKKKKDWSCGVRQNTRLQTIISQALKKISGFATKYRITRTALSRLAPVLQKGHAWSAEFPLLRDEDIQGLPVQSLGEGRRVLSWIWTSHTVSDVSTEEPQLTDTLQIQWCRSRARAMRWSEEIQLLQEEMRRVLSYLSYFANLWSQRAATAATSSHQCQDSHVSEGLVAHALRQSKLRSSLHDHFAMLWCNVSLWVAGGEVPENVDQE</sequence>
<dbReference type="InterPro" id="IPR040521">
    <property type="entry name" value="KDZ"/>
</dbReference>
<dbReference type="Pfam" id="PF18803">
    <property type="entry name" value="CxC2"/>
    <property type="match status" value="1"/>
</dbReference>
<reference evidence="3 4" key="1">
    <citation type="submission" date="2014-04" db="EMBL/GenBank/DDBJ databases">
        <title>Evolutionary Origins and Diversification of the Mycorrhizal Mutualists.</title>
        <authorList>
            <consortium name="DOE Joint Genome Institute"/>
            <consortium name="Mycorrhizal Genomics Consortium"/>
            <person name="Kohler A."/>
            <person name="Kuo A."/>
            <person name="Nagy L.G."/>
            <person name="Floudas D."/>
            <person name="Copeland A."/>
            <person name="Barry K.W."/>
            <person name="Cichocki N."/>
            <person name="Veneault-Fourrey C."/>
            <person name="LaButti K."/>
            <person name="Lindquist E.A."/>
            <person name="Lipzen A."/>
            <person name="Lundell T."/>
            <person name="Morin E."/>
            <person name="Murat C."/>
            <person name="Riley R."/>
            <person name="Ohm R."/>
            <person name="Sun H."/>
            <person name="Tunlid A."/>
            <person name="Henrissat B."/>
            <person name="Grigoriev I.V."/>
            <person name="Hibbett D.S."/>
            <person name="Martin F."/>
        </authorList>
    </citation>
    <scope>NUCLEOTIDE SEQUENCE [LARGE SCALE GENOMIC DNA]</scope>
    <source>
        <strain evidence="3 4">Koide BX008</strain>
    </source>
</reference>
<name>A0A0C2SS70_AMAMK</name>